<evidence type="ECO:0000313" key="6">
    <source>
        <dbReference type="EMBL" id="MEW2360472.1"/>
    </source>
</evidence>
<dbReference type="Gene3D" id="3.30.300.30">
    <property type="match status" value="1"/>
</dbReference>
<name>A0ABV3LLY2_9ACTN</name>
<dbReference type="SUPFAM" id="SSF56801">
    <property type="entry name" value="Acetyl-CoA synthetase-like"/>
    <property type="match status" value="1"/>
</dbReference>
<dbReference type="SUPFAM" id="SSF53474">
    <property type="entry name" value="alpha/beta-Hydrolases"/>
    <property type="match status" value="1"/>
</dbReference>
<dbReference type="Pfam" id="PF00501">
    <property type="entry name" value="AMP-binding"/>
    <property type="match status" value="1"/>
</dbReference>
<accession>A0ABV3LLY2</accession>
<dbReference type="InterPro" id="IPR009081">
    <property type="entry name" value="PP-bd_ACP"/>
</dbReference>
<dbReference type="InterPro" id="IPR045851">
    <property type="entry name" value="AMP-bd_C_sf"/>
</dbReference>
<comment type="cofactor">
    <cofactor evidence="1">
        <name>pantetheine 4'-phosphate</name>
        <dbReference type="ChEBI" id="CHEBI:47942"/>
    </cofactor>
</comment>
<evidence type="ECO:0000256" key="1">
    <source>
        <dbReference type="ARBA" id="ARBA00001957"/>
    </source>
</evidence>
<sequence>MSGRIADVLPLTPVQEGLLFHAVRDREGADPYLVQARFRLNPGLTAETVRDAVTALLDRHPNLRACFRHERLDRPVQVIPHTVALPWREADLTGRTAADVAAAVEELLAEDRTRRFDLARPPVLRALFLRYDTGSELLLSFHHILLDGWSVPVLERDLAALVTGRPLPPAVPYRQYALWLSRQDRGLAEAAWSEALAGLERPAPLVPEAPPSGKATPDTARLHLTAELTAALTRRAAEAGVTLNTVTQAAWALVLARLTGGRDLVFGGVVAGRPHDLPGAGEMVGLFINTLPVRVRLRDGETTGELLTRLQDEQWRLAPHHHVRLADVQRAAGAAASGPAGLFDSVLAFENFPRGSRAPGDDGSDTVRVTDVRDATHYPVTLAVVAGERMLLSVGCRHGLDATAVAARVVRAFEQLAGDLATPVDRIDVLPEEEHRRLLARSAGPPAAPVDGPATVTARFAAQVARTPDAPAVESGDDVLTYAGLDAAADRLARRLAAAGAGPGSVVGLLLGRSPSLVVAQLAVLKAGACWLPLDAAQPAERLARLLDGAAARLVLTEGEPSVPLPAGVLTLAVRGRSPESAEPAAAPHPEAPACVMYTSGSSGEPKAVVVPQRAIVELAADTNFGGGHGPGAHHRVLLHSPHTFDAATYEVWVPLLTGGTVVVCPDEPLTPGLLARVLPERRVTALWLTAELFRTVAELAPGSPGGLRELWTGGDVVDAAAVRRVRRHCPGTVVVNGYGPTEATVFATAHRVQGPGPSGPPPIGRPLDGTRVHLLDARLRPVPDGRAGEVYLAGAGLAHGYLGRPAATAERFVADPYGPPGTRMYRTGDLARRTPEGTLVFVGRADDQVKVRGFRVEPAEVEAALTSCPGVRRAVVAARPAPDGGKRLVAWVVPDEEHGPPAPGAAGDDPDPLAHVRAAAARVLPPHLLPTAWVRVDTVPLTPHGKADRAALPDPPAGSTAVTTRAPRTAREKELCALFGEVLGGTEAGPDTDFFASGGHSLSALRLTGRIEEAWGVRVPVATLFAAPTPARLLARLDNTTEPGAFRNSGSASSASASGDSTSGGPVPGASLPVGAESLAPLLALRAGGDRAPLFCVHPGLGVSWAYTALLPHLAPDRPVHALQTPALSAAGAGPAHLPSSVAELAESYLYRIRAVRPHGPYLLLGTSFGGPVAHEMAVRLRASGEEVALLAVVDAMPKPPEAVRTPLAPAVVEAEARRILREDGAALDGIGEHRLAALAAAVARHVVIGRSWVPSRYDGTVTLFAATRDPEAIPTEEKAAAWRRAAAAVAVHELPCAHAEVLHAEQAARIAATLEAALAGRTRTPLQGE</sequence>
<organism evidence="6 7">
    <name type="scientific">Streptomyces huasconensis</name>
    <dbReference type="NCBI Taxonomy" id="1854574"/>
    <lineage>
        <taxon>Bacteria</taxon>
        <taxon>Bacillati</taxon>
        <taxon>Actinomycetota</taxon>
        <taxon>Actinomycetes</taxon>
        <taxon>Kitasatosporales</taxon>
        <taxon>Streptomycetaceae</taxon>
        <taxon>Streptomyces</taxon>
    </lineage>
</organism>
<dbReference type="Pfam" id="PF13193">
    <property type="entry name" value="AMP-binding_C"/>
    <property type="match status" value="1"/>
</dbReference>
<dbReference type="SUPFAM" id="SSF52777">
    <property type="entry name" value="CoA-dependent acyltransferases"/>
    <property type="match status" value="2"/>
</dbReference>
<dbReference type="SMART" id="SM00824">
    <property type="entry name" value="PKS_TE"/>
    <property type="match status" value="1"/>
</dbReference>
<dbReference type="InterPro" id="IPR029058">
    <property type="entry name" value="AB_hydrolase_fold"/>
</dbReference>
<dbReference type="Gene3D" id="3.30.559.10">
    <property type="entry name" value="Chloramphenicol acetyltransferase-like domain"/>
    <property type="match status" value="1"/>
</dbReference>
<dbReference type="Pfam" id="PF00975">
    <property type="entry name" value="Thioesterase"/>
    <property type="match status" value="1"/>
</dbReference>
<feature type="domain" description="Carrier" evidence="5">
    <location>
        <begin position="967"/>
        <end position="1042"/>
    </location>
</feature>
<dbReference type="InterPro" id="IPR025110">
    <property type="entry name" value="AMP-bd_C"/>
</dbReference>
<dbReference type="InterPro" id="IPR001031">
    <property type="entry name" value="Thioesterase"/>
</dbReference>
<evidence type="ECO:0000256" key="3">
    <source>
        <dbReference type="ARBA" id="ARBA00022553"/>
    </source>
</evidence>
<dbReference type="InterPro" id="IPR036736">
    <property type="entry name" value="ACP-like_sf"/>
</dbReference>
<dbReference type="SUPFAM" id="SSF47336">
    <property type="entry name" value="ACP-like"/>
    <property type="match status" value="1"/>
</dbReference>
<feature type="compositionally biased region" description="Low complexity" evidence="4">
    <location>
        <begin position="1050"/>
        <end position="1066"/>
    </location>
</feature>
<comment type="caution">
    <text evidence="6">The sequence shown here is derived from an EMBL/GenBank/DDBJ whole genome shotgun (WGS) entry which is preliminary data.</text>
</comment>
<keyword evidence="7" id="KW-1185">Reference proteome</keyword>
<feature type="region of interest" description="Disordered" evidence="4">
    <location>
        <begin position="1044"/>
        <end position="1071"/>
    </location>
</feature>
<dbReference type="InterPro" id="IPR006162">
    <property type="entry name" value="Ppantetheine_attach_site"/>
</dbReference>
<dbReference type="Gene3D" id="3.30.559.30">
    <property type="entry name" value="Nonribosomal peptide synthetase, condensation domain"/>
    <property type="match status" value="1"/>
</dbReference>
<dbReference type="PANTHER" id="PTHR45527">
    <property type="entry name" value="NONRIBOSOMAL PEPTIDE SYNTHETASE"/>
    <property type="match status" value="1"/>
</dbReference>
<dbReference type="InterPro" id="IPR000873">
    <property type="entry name" value="AMP-dep_synth/lig_dom"/>
</dbReference>
<dbReference type="InterPro" id="IPR010071">
    <property type="entry name" value="AA_adenyl_dom"/>
</dbReference>
<dbReference type="InterPro" id="IPR020845">
    <property type="entry name" value="AMP-binding_CS"/>
</dbReference>
<dbReference type="PANTHER" id="PTHR45527:SF1">
    <property type="entry name" value="FATTY ACID SYNTHASE"/>
    <property type="match status" value="1"/>
</dbReference>
<keyword evidence="2" id="KW-0596">Phosphopantetheine</keyword>
<proteinExistence type="predicted"/>
<dbReference type="InterPro" id="IPR020802">
    <property type="entry name" value="TesA-like"/>
</dbReference>
<dbReference type="Gene3D" id="3.40.50.980">
    <property type="match status" value="2"/>
</dbReference>
<dbReference type="Gene3D" id="2.30.38.10">
    <property type="entry name" value="Luciferase, Domain 3"/>
    <property type="match status" value="1"/>
</dbReference>
<dbReference type="RefSeq" id="WP_359777076.1">
    <property type="nucleotide sequence ID" value="NZ_JBEYRR010000003.1"/>
</dbReference>
<dbReference type="PROSITE" id="PS00455">
    <property type="entry name" value="AMP_BINDING"/>
    <property type="match status" value="1"/>
</dbReference>
<dbReference type="SMART" id="SM00823">
    <property type="entry name" value="PKS_PP"/>
    <property type="match status" value="1"/>
</dbReference>
<dbReference type="InterPro" id="IPR020806">
    <property type="entry name" value="PKS_PP-bd"/>
</dbReference>
<dbReference type="CDD" id="cd19543">
    <property type="entry name" value="DCL_NRPS"/>
    <property type="match status" value="1"/>
</dbReference>
<evidence type="ECO:0000259" key="5">
    <source>
        <dbReference type="PROSITE" id="PS50075"/>
    </source>
</evidence>
<dbReference type="InterPro" id="IPR023213">
    <property type="entry name" value="CAT-like_dom_sf"/>
</dbReference>
<dbReference type="Gene3D" id="3.40.50.1820">
    <property type="entry name" value="alpha/beta hydrolase"/>
    <property type="match status" value="1"/>
</dbReference>
<dbReference type="EMBL" id="JBEYRS010000001">
    <property type="protein sequence ID" value="MEW2360472.1"/>
    <property type="molecule type" value="Genomic_DNA"/>
</dbReference>
<dbReference type="PROSITE" id="PS00012">
    <property type="entry name" value="PHOSPHOPANTETHEINE"/>
    <property type="match status" value="1"/>
</dbReference>
<dbReference type="InterPro" id="IPR001242">
    <property type="entry name" value="Condensation_dom"/>
</dbReference>
<reference evidence="6 7" key="1">
    <citation type="submission" date="2024-06" db="EMBL/GenBank/DDBJ databases">
        <title>The Natural Products Discovery Center: Release of the First 8490 Sequenced Strains for Exploring Actinobacteria Biosynthetic Diversity.</title>
        <authorList>
            <person name="Kalkreuter E."/>
            <person name="Kautsar S.A."/>
            <person name="Yang D."/>
            <person name="Bader C.D."/>
            <person name="Teijaro C.N."/>
            <person name="Fluegel L."/>
            <person name="Davis C.M."/>
            <person name="Simpson J.R."/>
            <person name="Lauterbach L."/>
            <person name="Steele A.D."/>
            <person name="Gui C."/>
            <person name="Meng S."/>
            <person name="Li G."/>
            <person name="Viehrig K."/>
            <person name="Ye F."/>
            <person name="Su P."/>
            <person name="Kiefer A.F."/>
            <person name="Nichols A."/>
            <person name="Cepeda A.J."/>
            <person name="Yan W."/>
            <person name="Fan B."/>
            <person name="Jiang Y."/>
            <person name="Adhikari A."/>
            <person name="Zheng C.-J."/>
            <person name="Schuster L."/>
            <person name="Cowan T.M."/>
            <person name="Smanski M.J."/>
            <person name="Chevrette M.G."/>
            <person name="De Carvalho L.P.S."/>
            <person name="Shen B."/>
        </authorList>
    </citation>
    <scope>NUCLEOTIDE SEQUENCE [LARGE SCALE GENOMIC DNA]</scope>
    <source>
        <strain evidence="6 7">NPDC047833</strain>
    </source>
</reference>
<dbReference type="Pfam" id="PF00550">
    <property type="entry name" value="PP-binding"/>
    <property type="match status" value="1"/>
</dbReference>
<dbReference type="PROSITE" id="PS50075">
    <property type="entry name" value="CARRIER"/>
    <property type="match status" value="1"/>
</dbReference>
<keyword evidence="3" id="KW-0597">Phosphoprotein</keyword>
<dbReference type="NCBIfam" id="TIGR01733">
    <property type="entry name" value="AA-adenyl-dom"/>
    <property type="match status" value="1"/>
</dbReference>
<evidence type="ECO:0000313" key="7">
    <source>
        <dbReference type="Proteomes" id="UP001553843"/>
    </source>
</evidence>
<evidence type="ECO:0000256" key="2">
    <source>
        <dbReference type="ARBA" id="ARBA00022450"/>
    </source>
</evidence>
<protein>
    <submittedName>
        <fullName evidence="6">Amino acid adenylation domain-containing protein</fullName>
    </submittedName>
</protein>
<evidence type="ECO:0000256" key="4">
    <source>
        <dbReference type="SAM" id="MobiDB-lite"/>
    </source>
</evidence>
<dbReference type="Proteomes" id="UP001553843">
    <property type="component" value="Unassembled WGS sequence"/>
</dbReference>
<feature type="region of interest" description="Disordered" evidence="4">
    <location>
        <begin position="945"/>
        <end position="969"/>
    </location>
</feature>
<gene>
    <name evidence="6" type="ORF">AB0887_00660</name>
</gene>
<dbReference type="Pfam" id="PF00668">
    <property type="entry name" value="Condensation"/>
    <property type="match status" value="1"/>
</dbReference>